<keyword evidence="2" id="KW-1185">Reference proteome</keyword>
<name>A0ABT9FXC9_9BACL</name>
<reference evidence="1 2" key="1">
    <citation type="submission" date="2022-10" db="EMBL/GenBank/DDBJ databases">
        <title>Paenibacillus description and whole genome data of maize root bacterial community.</title>
        <authorList>
            <person name="Marton D."/>
            <person name="Farkas M."/>
            <person name="Cserhati M."/>
        </authorList>
    </citation>
    <scope>NUCLEOTIDE SEQUENCE [LARGE SCALE GENOMIC DNA]</scope>
    <source>
        <strain evidence="1 2">P96</strain>
    </source>
</reference>
<dbReference type="Pfam" id="PF20648">
    <property type="entry name" value="DUF6809"/>
    <property type="match status" value="1"/>
</dbReference>
<dbReference type="RefSeq" id="WP_305757005.1">
    <property type="nucleotide sequence ID" value="NZ_JAPCKK010000034.1"/>
</dbReference>
<protein>
    <submittedName>
        <fullName evidence="1">Uncharacterized protein</fullName>
    </submittedName>
</protein>
<organism evidence="1 2">
    <name type="scientific">Paenibacillus zeirhizosphaerae</name>
    <dbReference type="NCBI Taxonomy" id="2987519"/>
    <lineage>
        <taxon>Bacteria</taxon>
        <taxon>Bacillati</taxon>
        <taxon>Bacillota</taxon>
        <taxon>Bacilli</taxon>
        <taxon>Bacillales</taxon>
        <taxon>Paenibacillaceae</taxon>
        <taxon>Paenibacillus</taxon>
    </lineage>
</organism>
<dbReference type="EMBL" id="JAPCKK010000034">
    <property type="protein sequence ID" value="MDP4099391.1"/>
    <property type="molecule type" value="Genomic_DNA"/>
</dbReference>
<dbReference type="Proteomes" id="UP001241848">
    <property type="component" value="Unassembled WGS sequence"/>
</dbReference>
<sequence>MQNVLESLYYGDLVPQEQRVSQSPEYRWLNEQITESLNHWKKKLAEEDFNELEALTDLYHQVQGIDMASSFTNGFKLGAALMIEVLSGMNPHFPQQNT</sequence>
<comment type="caution">
    <text evidence="1">The sequence shown here is derived from an EMBL/GenBank/DDBJ whole genome shotgun (WGS) entry which is preliminary data.</text>
</comment>
<dbReference type="InterPro" id="IPR049215">
    <property type="entry name" value="DUF6809"/>
</dbReference>
<evidence type="ECO:0000313" key="2">
    <source>
        <dbReference type="Proteomes" id="UP001241848"/>
    </source>
</evidence>
<proteinExistence type="predicted"/>
<evidence type="ECO:0000313" key="1">
    <source>
        <dbReference type="EMBL" id="MDP4099391.1"/>
    </source>
</evidence>
<accession>A0ABT9FXC9</accession>
<gene>
    <name evidence="1" type="ORF">OIN60_21985</name>
</gene>